<dbReference type="RefSeq" id="WP_149638145.1">
    <property type="nucleotide sequence ID" value="NZ_VNIP01000022.1"/>
</dbReference>
<keyword evidence="1" id="KW-0732">Signal</keyword>
<sequence length="152" mass="15773">MNKKACGPKLLILCAVAFHAADTNAADQEHIYQRASGSFGEGSVTVMLLDEKSSRTRLTVQVGGIPNGEATSVDCGFIAEGKLVANVFNGTVTRINVVADLAPDGDPADATLPALVAVVKRDALTFNATKAEMGKFCGGDGSSLDGVFRLKD</sequence>
<dbReference type="AlphaFoldDB" id="A0A5B0VKX9"/>
<feature type="signal peptide" evidence="1">
    <location>
        <begin position="1"/>
        <end position="20"/>
    </location>
</feature>
<dbReference type="EMBL" id="VNIP01000022">
    <property type="protein sequence ID" value="KAA1174639.1"/>
    <property type="molecule type" value="Genomic_DNA"/>
</dbReference>
<comment type="caution">
    <text evidence="2">The sequence shown here is derived from an EMBL/GenBank/DDBJ whole genome shotgun (WGS) entry which is preliminary data.</text>
</comment>
<dbReference type="OrthoDB" id="8446856at2"/>
<organism evidence="2 3">
    <name type="scientific">Rhizobium tropici</name>
    <dbReference type="NCBI Taxonomy" id="398"/>
    <lineage>
        <taxon>Bacteria</taxon>
        <taxon>Pseudomonadati</taxon>
        <taxon>Pseudomonadota</taxon>
        <taxon>Alphaproteobacteria</taxon>
        <taxon>Hyphomicrobiales</taxon>
        <taxon>Rhizobiaceae</taxon>
        <taxon>Rhizobium/Agrobacterium group</taxon>
        <taxon>Rhizobium</taxon>
    </lineage>
</organism>
<gene>
    <name evidence="2" type="ORF">FP026_29775</name>
</gene>
<dbReference type="Proteomes" id="UP000323608">
    <property type="component" value="Unassembled WGS sequence"/>
</dbReference>
<reference evidence="2 3" key="1">
    <citation type="submission" date="2019-07" db="EMBL/GenBank/DDBJ databases">
        <title>The Draft Genome Sequence of Rhizobium tropici SARCC-755 Associated with Superior Nodulation on Pigeonpea (Cajanus cajan (L.) Millsp.).</title>
        <authorList>
            <person name="Bopape F.L."/>
            <person name="Hassen A.I."/>
            <person name="Swanevelder Z.H."/>
            <person name="Gwata E.T."/>
        </authorList>
    </citation>
    <scope>NUCLEOTIDE SEQUENCE [LARGE SCALE GENOMIC DNA]</scope>
    <source>
        <strain evidence="2 3">SARCC-755</strain>
    </source>
</reference>
<evidence type="ECO:0008006" key="4">
    <source>
        <dbReference type="Google" id="ProtNLM"/>
    </source>
</evidence>
<evidence type="ECO:0000256" key="1">
    <source>
        <dbReference type="SAM" id="SignalP"/>
    </source>
</evidence>
<accession>A0A5B0VKX9</accession>
<proteinExistence type="predicted"/>
<evidence type="ECO:0000313" key="3">
    <source>
        <dbReference type="Proteomes" id="UP000323608"/>
    </source>
</evidence>
<name>A0A5B0VKX9_RHITR</name>
<protein>
    <recommendedName>
        <fullName evidence="4">CHRD domain-containing protein</fullName>
    </recommendedName>
</protein>
<feature type="chain" id="PRO_5023146935" description="CHRD domain-containing protein" evidence="1">
    <location>
        <begin position="21"/>
        <end position="152"/>
    </location>
</feature>
<evidence type="ECO:0000313" key="2">
    <source>
        <dbReference type="EMBL" id="KAA1174639.1"/>
    </source>
</evidence>